<name>X1JEE9_9ZZZZ</name>
<protein>
    <submittedName>
        <fullName evidence="1">Uncharacterized protein</fullName>
    </submittedName>
</protein>
<gene>
    <name evidence="1" type="ORF">S03H2_67525</name>
</gene>
<dbReference type="EMBL" id="BARU01044228">
    <property type="protein sequence ID" value="GAH76714.1"/>
    <property type="molecule type" value="Genomic_DNA"/>
</dbReference>
<reference evidence="1" key="1">
    <citation type="journal article" date="2014" name="Front. Microbiol.">
        <title>High frequency of phylogenetically diverse reductive dehalogenase-homologous genes in deep subseafloor sedimentary metagenomes.</title>
        <authorList>
            <person name="Kawai M."/>
            <person name="Futagami T."/>
            <person name="Toyoda A."/>
            <person name="Takaki Y."/>
            <person name="Nishi S."/>
            <person name="Hori S."/>
            <person name="Arai W."/>
            <person name="Tsubouchi T."/>
            <person name="Morono Y."/>
            <person name="Uchiyama I."/>
            <person name="Ito T."/>
            <person name="Fujiyama A."/>
            <person name="Inagaki F."/>
            <person name="Takami H."/>
        </authorList>
    </citation>
    <scope>NUCLEOTIDE SEQUENCE</scope>
    <source>
        <strain evidence="1">Expedition CK06-06</strain>
    </source>
</reference>
<organism evidence="1">
    <name type="scientific">marine sediment metagenome</name>
    <dbReference type="NCBI Taxonomy" id="412755"/>
    <lineage>
        <taxon>unclassified sequences</taxon>
        <taxon>metagenomes</taxon>
        <taxon>ecological metagenomes</taxon>
    </lineage>
</organism>
<accession>X1JEE9</accession>
<dbReference type="AlphaFoldDB" id="X1JEE9"/>
<sequence length="124" mass="14119">MAIISQIEDQEKTGIDVRANDLIRETKVLTIARLAIMLVDLFGLDEPFKKVGKHSGQEIEMYFTELDGYITFILASERENFDCVAEKANSPIARLIITVEEDKILNLISSIIRSKNNLFNLIKF</sequence>
<feature type="non-terminal residue" evidence="1">
    <location>
        <position position="124"/>
    </location>
</feature>
<comment type="caution">
    <text evidence="1">The sequence shown here is derived from an EMBL/GenBank/DDBJ whole genome shotgun (WGS) entry which is preliminary data.</text>
</comment>
<proteinExistence type="predicted"/>
<evidence type="ECO:0000313" key="1">
    <source>
        <dbReference type="EMBL" id="GAH76714.1"/>
    </source>
</evidence>